<protein>
    <submittedName>
        <fullName evidence="1">Uncharacterized protein</fullName>
    </submittedName>
</protein>
<sequence>MYRPNRRYLPREFGELMGTRRTAVVRQIHPGTYCHTGLQSALNELPPNVLQEEITTIGIQLHIDGLQPLGSCKTRVWTMLERVACPTMPTLFVVGVYCEPKQPKDEPLSTMDAFAMQS</sequence>
<evidence type="ECO:0000313" key="2">
    <source>
        <dbReference type="Proteomes" id="UP000230066"/>
    </source>
</evidence>
<reference evidence="1" key="1">
    <citation type="submission" date="2019-03" db="EMBL/GenBank/DDBJ databases">
        <title>Improved annotation for the trematode Fasciola hepatica.</title>
        <authorList>
            <person name="Choi Y.-J."/>
            <person name="Martin J."/>
            <person name="Mitreva M."/>
        </authorList>
    </citation>
    <scope>NUCLEOTIDE SEQUENCE [LARGE SCALE GENOMIC DNA]</scope>
</reference>
<dbReference type="Proteomes" id="UP000230066">
    <property type="component" value="Unassembled WGS sequence"/>
</dbReference>
<gene>
    <name evidence="1" type="ORF">D915_010521</name>
</gene>
<accession>A0A4E0QZN2</accession>
<organism evidence="1 2">
    <name type="scientific">Fasciola hepatica</name>
    <name type="common">Liver fluke</name>
    <dbReference type="NCBI Taxonomy" id="6192"/>
    <lineage>
        <taxon>Eukaryota</taxon>
        <taxon>Metazoa</taxon>
        <taxon>Spiralia</taxon>
        <taxon>Lophotrochozoa</taxon>
        <taxon>Platyhelminthes</taxon>
        <taxon>Trematoda</taxon>
        <taxon>Digenea</taxon>
        <taxon>Plagiorchiida</taxon>
        <taxon>Echinostomata</taxon>
        <taxon>Echinostomatoidea</taxon>
        <taxon>Fasciolidae</taxon>
        <taxon>Fasciola</taxon>
    </lineage>
</organism>
<dbReference type="EMBL" id="JXXN02008241">
    <property type="protein sequence ID" value="THD18861.1"/>
    <property type="molecule type" value="Genomic_DNA"/>
</dbReference>
<evidence type="ECO:0000313" key="1">
    <source>
        <dbReference type="EMBL" id="THD18861.1"/>
    </source>
</evidence>
<dbReference type="AlphaFoldDB" id="A0A4E0QZN2"/>
<proteinExistence type="predicted"/>
<comment type="caution">
    <text evidence="1">The sequence shown here is derived from an EMBL/GenBank/DDBJ whole genome shotgun (WGS) entry which is preliminary data.</text>
</comment>
<keyword evidence="2" id="KW-1185">Reference proteome</keyword>
<name>A0A4E0QZN2_FASHE</name>